<dbReference type="SUPFAM" id="SSF82114">
    <property type="entry name" value="Riboflavin kinase-like"/>
    <property type="match status" value="1"/>
</dbReference>
<keyword evidence="11" id="KW-0511">Multifunctional enzyme</keyword>
<keyword evidence="6 14" id="KW-0548">Nucleotidyltransferase</keyword>
<dbReference type="EMBL" id="CP036528">
    <property type="protein sequence ID" value="QBK25678.1"/>
    <property type="molecule type" value="Genomic_DNA"/>
</dbReference>
<keyword evidence="5 14" id="KW-0808">Transferase</keyword>
<evidence type="ECO:0000256" key="7">
    <source>
        <dbReference type="ARBA" id="ARBA00022741"/>
    </source>
</evidence>
<dbReference type="AlphaFoldDB" id="A0A4P6UUU8"/>
<comment type="pathway">
    <text evidence="2 14">Cofactor biosynthesis; FMN biosynthesis; FMN from riboflavin (ATP route): step 1/1.</text>
</comment>
<evidence type="ECO:0000256" key="8">
    <source>
        <dbReference type="ARBA" id="ARBA00022777"/>
    </source>
</evidence>
<evidence type="ECO:0000256" key="6">
    <source>
        <dbReference type="ARBA" id="ARBA00022695"/>
    </source>
</evidence>
<dbReference type="NCBIfam" id="NF004160">
    <property type="entry name" value="PRK05627.1-3"/>
    <property type="match status" value="1"/>
</dbReference>
<sequence>MKVIHLKYPYQLDKVDPSTSYSLAVGFFDGVHRGHQAVIRAAMEKAKELNIHSAVMTFDPHPSIVLGNSNEKIFYITPLPQKLEILEEMGVDTTFVVQFTSDFAKLLPEEFVQYFIRDLNIKHVTAGFDFSFGAFGKGNMDLMKDISNGDFGVTVVEKQEENGEKISSTRIRKCLQEGDMETVHYLLGRPYQIQGIVVQGDKRGRTIGFPTANIQSKEGCFIPKKGVYAVKILVQNQLYDGVCNVGYKPTFKNPEEKHLTIEVHILDFQKNIYGEEVKVYWYKRLRDEQKFDGIEALKEQITRDKEQAIEYFSNQSFA</sequence>
<dbReference type="GO" id="GO:0009231">
    <property type="term" value="P:riboflavin biosynthetic process"/>
    <property type="evidence" value="ECO:0007669"/>
    <property type="project" value="InterPro"/>
</dbReference>
<evidence type="ECO:0000256" key="11">
    <source>
        <dbReference type="ARBA" id="ARBA00023268"/>
    </source>
</evidence>
<evidence type="ECO:0000256" key="3">
    <source>
        <dbReference type="ARBA" id="ARBA00022630"/>
    </source>
</evidence>
<keyword evidence="10 14" id="KW-0067">ATP-binding</keyword>
<dbReference type="Gene3D" id="2.40.30.30">
    <property type="entry name" value="Riboflavin kinase-like"/>
    <property type="match status" value="1"/>
</dbReference>
<evidence type="ECO:0000256" key="1">
    <source>
        <dbReference type="ARBA" id="ARBA00004726"/>
    </source>
</evidence>
<keyword evidence="17" id="KW-1185">Reference proteome</keyword>
<keyword evidence="9 14" id="KW-0274">FAD</keyword>
<dbReference type="KEGG" id="uth:DKZ56_07285"/>
<comment type="catalytic activity">
    <reaction evidence="13 14">
        <text>FMN + ATP + H(+) = FAD + diphosphate</text>
        <dbReference type="Rhea" id="RHEA:17237"/>
        <dbReference type="ChEBI" id="CHEBI:15378"/>
        <dbReference type="ChEBI" id="CHEBI:30616"/>
        <dbReference type="ChEBI" id="CHEBI:33019"/>
        <dbReference type="ChEBI" id="CHEBI:57692"/>
        <dbReference type="ChEBI" id="CHEBI:58210"/>
        <dbReference type="EC" id="2.7.7.2"/>
    </reaction>
</comment>
<dbReference type="CDD" id="cd02064">
    <property type="entry name" value="FAD_synthetase_N"/>
    <property type="match status" value="1"/>
</dbReference>
<dbReference type="GO" id="GO:0006747">
    <property type="term" value="P:FAD biosynthetic process"/>
    <property type="evidence" value="ECO:0007669"/>
    <property type="project" value="UniProtKB-UniRule"/>
</dbReference>
<dbReference type="PIRSF" id="PIRSF004491">
    <property type="entry name" value="FAD_Synth"/>
    <property type="match status" value="1"/>
</dbReference>
<dbReference type="GO" id="GO:0009398">
    <property type="term" value="P:FMN biosynthetic process"/>
    <property type="evidence" value="ECO:0007669"/>
    <property type="project" value="UniProtKB-UniRule"/>
</dbReference>
<dbReference type="Pfam" id="PF01687">
    <property type="entry name" value="Flavokinase"/>
    <property type="match status" value="1"/>
</dbReference>
<dbReference type="NCBIfam" id="NF004162">
    <property type="entry name" value="PRK05627.1-5"/>
    <property type="match status" value="1"/>
</dbReference>
<dbReference type="PANTHER" id="PTHR22749">
    <property type="entry name" value="RIBOFLAVIN KINASE/FMN ADENYLYLTRANSFERASE"/>
    <property type="match status" value="1"/>
</dbReference>
<dbReference type="GO" id="GO:0005524">
    <property type="term" value="F:ATP binding"/>
    <property type="evidence" value="ECO:0007669"/>
    <property type="project" value="UniProtKB-UniRule"/>
</dbReference>
<dbReference type="Gene3D" id="3.40.50.620">
    <property type="entry name" value="HUPs"/>
    <property type="match status" value="1"/>
</dbReference>
<evidence type="ECO:0000256" key="2">
    <source>
        <dbReference type="ARBA" id="ARBA00005201"/>
    </source>
</evidence>
<dbReference type="PANTHER" id="PTHR22749:SF6">
    <property type="entry name" value="RIBOFLAVIN KINASE"/>
    <property type="match status" value="1"/>
</dbReference>
<evidence type="ECO:0000256" key="12">
    <source>
        <dbReference type="ARBA" id="ARBA00047880"/>
    </source>
</evidence>
<evidence type="ECO:0000256" key="9">
    <source>
        <dbReference type="ARBA" id="ARBA00022827"/>
    </source>
</evidence>
<evidence type="ECO:0000256" key="5">
    <source>
        <dbReference type="ARBA" id="ARBA00022679"/>
    </source>
</evidence>
<evidence type="ECO:0000256" key="13">
    <source>
        <dbReference type="ARBA" id="ARBA00049494"/>
    </source>
</evidence>
<dbReference type="SUPFAM" id="SSF52374">
    <property type="entry name" value="Nucleotidylyl transferase"/>
    <property type="match status" value="1"/>
</dbReference>
<dbReference type="InterPro" id="IPR023468">
    <property type="entry name" value="Riboflavin_kinase"/>
</dbReference>
<dbReference type="RefSeq" id="WP_208652062.1">
    <property type="nucleotide sequence ID" value="NZ_CP036528.1"/>
</dbReference>
<accession>A0A4P6UUU8</accession>
<evidence type="ECO:0000256" key="14">
    <source>
        <dbReference type="PIRNR" id="PIRNR004491"/>
    </source>
</evidence>
<keyword evidence="7 14" id="KW-0547">Nucleotide-binding</keyword>
<evidence type="ECO:0000313" key="16">
    <source>
        <dbReference type="EMBL" id="QBK25678.1"/>
    </source>
</evidence>
<keyword evidence="8 14" id="KW-0418">Kinase</keyword>
<reference evidence="16 17" key="1">
    <citation type="submission" date="2019-02" db="EMBL/GenBank/DDBJ databases">
        <title>Ureibacillus thermophilus.</title>
        <authorList>
            <person name="Sunny J.S."/>
            <person name="Natarajan A."/>
            <person name="Saleena L.M."/>
        </authorList>
    </citation>
    <scope>NUCLEOTIDE SEQUENCE [LARGE SCALE GENOMIC DNA]</scope>
    <source>
        <strain evidence="16 17">LM102</strain>
    </source>
</reference>
<dbReference type="Pfam" id="PF06574">
    <property type="entry name" value="FAD_syn"/>
    <property type="match status" value="1"/>
</dbReference>
<dbReference type="SMART" id="SM00904">
    <property type="entry name" value="Flavokinase"/>
    <property type="match status" value="1"/>
</dbReference>
<comment type="similarity">
    <text evidence="14">Belongs to the ribF family.</text>
</comment>
<dbReference type="InterPro" id="IPR015865">
    <property type="entry name" value="Riboflavin_kinase_bac/euk"/>
</dbReference>
<gene>
    <name evidence="16" type="primary">ribF</name>
    <name evidence="16" type="ORF">DKZ56_07285</name>
</gene>
<evidence type="ECO:0000313" key="17">
    <source>
        <dbReference type="Proteomes" id="UP000291151"/>
    </source>
</evidence>
<dbReference type="InterPro" id="IPR023465">
    <property type="entry name" value="Riboflavin_kinase_dom_sf"/>
</dbReference>
<keyword evidence="3 14" id="KW-0285">Flavoprotein</keyword>
<feature type="domain" description="Riboflavin kinase" evidence="15">
    <location>
        <begin position="186"/>
        <end position="313"/>
    </location>
</feature>
<dbReference type="EC" id="2.7.7.2" evidence="14"/>
<comment type="catalytic activity">
    <reaction evidence="12 14">
        <text>riboflavin + ATP = FMN + ADP + H(+)</text>
        <dbReference type="Rhea" id="RHEA:14357"/>
        <dbReference type="ChEBI" id="CHEBI:15378"/>
        <dbReference type="ChEBI" id="CHEBI:30616"/>
        <dbReference type="ChEBI" id="CHEBI:57986"/>
        <dbReference type="ChEBI" id="CHEBI:58210"/>
        <dbReference type="ChEBI" id="CHEBI:456216"/>
        <dbReference type="EC" id="2.7.1.26"/>
    </reaction>
</comment>
<dbReference type="InterPro" id="IPR015864">
    <property type="entry name" value="FAD_synthase"/>
</dbReference>
<evidence type="ECO:0000256" key="10">
    <source>
        <dbReference type="ARBA" id="ARBA00022840"/>
    </source>
</evidence>
<dbReference type="NCBIfam" id="TIGR00083">
    <property type="entry name" value="ribF"/>
    <property type="match status" value="1"/>
</dbReference>
<dbReference type="UniPathway" id="UPA00276">
    <property type="reaction ID" value="UER00406"/>
</dbReference>
<dbReference type="Proteomes" id="UP000291151">
    <property type="component" value="Chromosome"/>
</dbReference>
<organism evidence="16 17">
    <name type="scientific">Ureibacillus thermophilus</name>
    <dbReference type="NCBI Taxonomy" id="367743"/>
    <lineage>
        <taxon>Bacteria</taxon>
        <taxon>Bacillati</taxon>
        <taxon>Bacillota</taxon>
        <taxon>Bacilli</taxon>
        <taxon>Bacillales</taxon>
        <taxon>Caryophanaceae</taxon>
        <taxon>Ureibacillus</taxon>
    </lineage>
</organism>
<name>A0A4P6UUU8_9BACL</name>
<dbReference type="InterPro" id="IPR002606">
    <property type="entry name" value="Riboflavin_kinase_bac"/>
</dbReference>
<protein>
    <recommendedName>
        <fullName evidence="14">Riboflavin biosynthesis protein</fullName>
    </recommendedName>
    <domain>
        <recommendedName>
            <fullName evidence="14">Riboflavin kinase</fullName>
            <ecNumber evidence="14">2.7.1.26</ecNumber>
        </recommendedName>
        <alternativeName>
            <fullName evidence="14">Flavokinase</fullName>
        </alternativeName>
    </domain>
    <domain>
        <recommendedName>
            <fullName evidence="14">FMN adenylyltransferase</fullName>
            <ecNumber evidence="14">2.7.7.2</ecNumber>
        </recommendedName>
        <alternativeName>
            <fullName evidence="14">FAD pyrophosphorylase</fullName>
        </alternativeName>
        <alternativeName>
            <fullName evidence="14">FAD synthase</fullName>
        </alternativeName>
    </domain>
</protein>
<evidence type="ECO:0000256" key="4">
    <source>
        <dbReference type="ARBA" id="ARBA00022643"/>
    </source>
</evidence>
<comment type="pathway">
    <text evidence="1 14">Cofactor biosynthesis; FAD biosynthesis; FAD from FMN: step 1/1.</text>
</comment>
<dbReference type="GO" id="GO:0008531">
    <property type="term" value="F:riboflavin kinase activity"/>
    <property type="evidence" value="ECO:0007669"/>
    <property type="project" value="UniProtKB-UniRule"/>
</dbReference>
<dbReference type="GO" id="GO:0003919">
    <property type="term" value="F:FMN adenylyltransferase activity"/>
    <property type="evidence" value="ECO:0007669"/>
    <property type="project" value="UniProtKB-UniRule"/>
</dbReference>
<dbReference type="EC" id="2.7.1.26" evidence="14"/>
<dbReference type="FunFam" id="2.40.30.30:FF:000004">
    <property type="entry name" value="Riboflavin biosynthesis protein"/>
    <property type="match status" value="1"/>
</dbReference>
<dbReference type="InterPro" id="IPR014729">
    <property type="entry name" value="Rossmann-like_a/b/a_fold"/>
</dbReference>
<proteinExistence type="inferred from homology"/>
<evidence type="ECO:0000259" key="15">
    <source>
        <dbReference type="SMART" id="SM00904"/>
    </source>
</evidence>
<keyword evidence="4 14" id="KW-0288">FMN</keyword>
<dbReference type="FunFam" id="3.40.50.620:FF:000021">
    <property type="entry name" value="Riboflavin biosynthesis protein"/>
    <property type="match status" value="1"/>
</dbReference>
<dbReference type="UniPathway" id="UPA00277">
    <property type="reaction ID" value="UER00407"/>
</dbReference>